<gene>
    <name evidence="1" type="ORF">H9657_08865</name>
</gene>
<dbReference type="InterPro" id="IPR038695">
    <property type="entry name" value="Saro_0823-like_sf"/>
</dbReference>
<dbReference type="Pfam" id="PF02643">
    <property type="entry name" value="DUF192"/>
    <property type="match status" value="1"/>
</dbReference>
<dbReference type="EMBL" id="JACSQV010000006">
    <property type="protein sequence ID" value="MBD7918386.1"/>
    <property type="molecule type" value="Genomic_DNA"/>
</dbReference>
<organism evidence="1 2">
    <name type="scientific">Cellulomonas avistercoris</name>
    <dbReference type="NCBI Taxonomy" id="2762242"/>
    <lineage>
        <taxon>Bacteria</taxon>
        <taxon>Bacillati</taxon>
        <taxon>Actinomycetota</taxon>
        <taxon>Actinomycetes</taxon>
        <taxon>Micrococcales</taxon>
        <taxon>Cellulomonadaceae</taxon>
        <taxon>Cellulomonas</taxon>
    </lineage>
</organism>
<dbReference type="RefSeq" id="WP_191782485.1">
    <property type="nucleotide sequence ID" value="NZ_JACSQV010000006.1"/>
</dbReference>
<dbReference type="Gene3D" id="2.60.120.1140">
    <property type="entry name" value="Protein of unknown function DUF192"/>
    <property type="match status" value="1"/>
</dbReference>
<dbReference type="Proteomes" id="UP000604241">
    <property type="component" value="Unassembled WGS sequence"/>
</dbReference>
<reference evidence="1 2" key="1">
    <citation type="submission" date="2020-08" db="EMBL/GenBank/DDBJ databases">
        <title>A Genomic Blueprint of the Chicken Gut Microbiome.</title>
        <authorList>
            <person name="Gilroy R."/>
            <person name="Ravi A."/>
            <person name="Getino M."/>
            <person name="Pursley I."/>
            <person name="Horton D.L."/>
            <person name="Alikhan N.-F."/>
            <person name="Baker D."/>
            <person name="Gharbi K."/>
            <person name="Hall N."/>
            <person name="Watson M."/>
            <person name="Adriaenssens E.M."/>
            <person name="Foster-Nyarko E."/>
            <person name="Jarju S."/>
            <person name="Secka A."/>
            <person name="Antonio M."/>
            <person name="Oren A."/>
            <person name="Chaudhuri R."/>
            <person name="La Ragione R.M."/>
            <person name="Hildebrand F."/>
            <person name="Pallen M.J."/>
        </authorList>
    </citation>
    <scope>NUCLEOTIDE SEQUENCE [LARGE SCALE GENOMIC DNA]</scope>
    <source>
        <strain evidence="1 2">Sa3CUA2</strain>
    </source>
</reference>
<keyword evidence="2" id="KW-1185">Reference proteome</keyword>
<evidence type="ECO:0000313" key="1">
    <source>
        <dbReference type="EMBL" id="MBD7918386.1"/>
    </source>
</evidence>
<accession>A0ABR8QD86</accession>
<comment type="caution">
    <text evidence="1">The sequence shown here is derived from an EMBL/GenBank/DDBJ whole genome shotgun (WGS) entry which is preliminary data.</text>
</comment>
<dbReference type="InterPro" id="IPR003795">
    <property type="entry name" value="DUF192"/>
</dbReference>
<sequence>MGRLLVDGRDVADLMLADTWARRARGMLGRRRLPEAMWFVGEPSVHGVGMTQALDVAQLDAAGVVVAVHVLRPFGLVAPRRGAVDVLEAPLGSFERWGVRAGSRVARDDGTGSGPGG</sequence>
<evidence type="ECO:0000313" key="2">
    <source>
        <dbReference type="Proteomes" id="UP000604241"/>
    </source>
</evidence>
<proteinExistence type="predicted"/>
<name>A0ABR8QD86_9CELL</name>
<protein>
    <submittedName>
        <fullName evidence="1">DUF192 domain-containing protein</fullName>
    </submittedName>
</protein>